<dbReference type="InterPro" id="IPR006530">
    <property type="entry name" value="YD"/>
</dbReference>
<feature type="domain" description="Teneurin-like YD-shell" evidence="3">
    <location>
        <begin position="49"/>
        <end position="204"/>
    </location>
</feature>
<dbReference type="InterPro" id="IPR022385">
    <property type="entry name" value="Rhs_assc_core"/>
</dbReference>
<dbReference type="EMBL" id="DWWK01000131">
    <property type="protein sequence ID" value="HJC39089.1"/>
    <property type="molecule type" value="Genomic_DNA"/>
</dbReference>
<reference evidence="4" key="2">
    <citation type="submission" date="2021-04" db="EMBL/GenBank/DDBJ databases">
        <authorList>
            <person name="Gilroy R."/>
        </authorList>
    </citation>
    <scope>NUCLEOTIDE SEQUENCE</scope>
    <source>
        <strain evidence="4">ChiGjej1B1-1692</strain>
    </source>
</reference>
<evidence type="ECO:0000256" key="1">
    <source>
        <dbReference type="ARBA" id="ARBA00022737"/>
    </source>
</evidence>
<name>A0A9D2SYJ3_9FIRM</name>
<dbReference type="Pfam" id="PF14751">
    <property type="entry name" value="DUF4474"/>
    <property type="match status" value="1"/>
</dbReference>
<reference evidence="4" key="1">
    <citation type="journal article" date="2021" name="PeerJ">
        <title>Extensive microbial diversity within the chicken gut microbiome revealed by metagenomics and culture.</title>
        <authorList>
            <person name="Gilroy R."/>
            <person name="Ravi A."/>
            <person name="Getino M."/>
            <person name="Pursley I."/>
            <person name="Horton D.L."/>
            <person name="Alikhan N.F."/>
            <person name="Baker D."/>
            <person name="Gharbi K."/>
            <person name="Hall N."/>
            <person name="Watson M."/>
            <person name="Adriaenssens E.M."/>
            <person name="Foster-Nyarko E."/>
            <person name="Jarju S."/>
            <person name="Secka A."/>
            <person name="Antonio M."/>
            <person name="Oren A."/>
            <person name="Chaudhuri R.R."/>
            <person name="La Ragione R."/>
            <person name="Hildebrand F."/>
            <person name="Pallen M.J."/>
        </authorList>
    </citation>
    <scope>NUCLEOTIDE SEQUENCE</scope>
    <source>
        <strain evidence="4">ChiGjej1B1-1692</strain>
    </source>
</reference>
<dbReference type="InterPro" id="IPR056823">
    <property type="entry name" value="TEN-like_YD-shell"/>
</dbReference>
<dbReference type="Proteomes" id="UP000823894">
    <property type="component" value="Unassembled WGS sequence"/>
</dbReference>
<sequence>MTGKLTKITDPAGNETIRKYDSRDRLIEICQFGGSEAAGTEKIGEPEENGFRRTVYEYNILGKLIKITDNLGCPELFEYDKAGRLTSKVDKEGYVTEYGYTTAGLLESIKYADGKEVKLSYNPIRQLVMVEDWIGVTRLENDAMGHITCAEYPDGSKVSYTYGRRGERTGITYPDGRQIKYEYNGFSRLSRLGCEEWDISYEYDDWGFLKKKVFPNSSETEYQYDAKGKLTALRHFSEGKLADEYLYKYDCLGRKAEVIKSRSDVEEDSGKYEYTYDVLGRLTDVARNGTFLRAYAYDAFGNRTFMRDGDLETQYIYNALDQLTVQRCEGTEKRYEYDKRGNLSRISEDGEIQNQYVYGPDNRLQQASSHGEKALYFYNGLGQRVGKDVYAEGIHGIDGGASDLISSVSYCVDTARRYHNLLQINENGKNRKFFWDNGIAALEQTGERMYYQKDELGSPIRLLDSAGSVRADYVYDEFGNMPERKADTEIQPFRFTGYQYDKISETYFAQAREYSCDTGRFISKDFISGFSRVPVTLNKYAYCFNNPICFTDRTGMWPSLDDICDTLGDWGDEIGNTLDNWGDNINSFLTGAREFAGQAVDTIAEAASVVVEPVVTGITQLGNDFRVIKDTLVGLLEMPVEFILNSPVMLLPTVATQMGWLDWGLEIFDFHRDDAGIFHTSPDCWQQYMGYCNFYDWAFDAGTSMERQKYPVITADGQEYCIWMWKGDYLNLGAGAETGIYTGGEPFWQVSVEDAMPMELALYDSNGNVILSYDPEDPQWWITGFDPMTQGVPADDLIVIGSIDMSSNPELFESFKKAYGQWENSALCFDEENQTVYYMW</sequence>
<evidence type="ECO:0000313" key="4">
    <source>
        <dbReference type="EMBL" id="HJC39089.1"/>
    </source>
</evidence>
<evidence type="ECO:0000313" key="5">
    <source>
        <dbReference type="Proteomes" id="UP000823894"/>
    </source>
</evidence>
<dbReference type="InterPro" id="IPR029322">
    <property type="entry name" value="DUF4474"/>
</dbReference>
<keyword evidence="1" id="KW-0677">Repeat</keyword>
<dbReference type="Pfam" id="PF25023">
    <property type="entry name" value="TEN_YD-shell"/>
    <property type="match status" value="2"/>
</dbReference>
<dbReference type="AlphaFoldDB" id="A0A9D2SYJ3"/>
<protein>
    <submittedName>
        <fullName evidence="4">DUF4474 domain-containing protein</fullName>
    </submittedName>
</protein>
<dbReference type="NCBIfam" id="TIGR03696">
    <property type="entry name" value="Rhs_assc_core"/>
    <property type="match status" value="1"/>
</dbReference>
<evidence type="ECO:0000259" key="2">
    <source>
        <dbReference type="Pfam" id="PF14751"/>
    </source>
</evidence>
<proteinExistence type="predicted"/>
<evidence type="ECO:0000259" key="3">
    <source>
        <dbReference type="Pfam" id="PF25023"/>
    </source>
</evidence>
<feature type="domain" description="Teneurin-like YD-shell" evidence="3">
    <location>
        <begin position="248"/>
        <end position="548"/>
    </location>
</feature>
<dbReference type="Gene3D" id="2.180.10.10">
    <property type="entry name" value="RHS repeat-associated core"/>
    <property type="match status" value="1"/>
</dbReference>
<dbReference type="PANTHER" id="PTHR32305:SF15">
    <property type="entry name" value="PROTEIN RHSA-RELATED"/>
    <property type="match status" value="1"/>
</dbReference>
<dbReference type="InterPro" id="IPR050708">
    <property type="entry name" value="T6SS_VgrG/RHS"/>
</dbReference>
<feature type="domain" description="DUF4474" evidence="2">
    <location>
        <begin position="667"/>
        <end position="789"/>
    </location>
</feature>
<organism evidence="4 5">
    <name type="scientific">Candidatus Mediterraneibacter faecigallinarum</name>
    <dbReference type="NCBI Taxonomy" id="2838669"/>
    <lineage>
        <taxon>Bacteria</taxon>
        <taxon>Bacillati</taxon>
        <taxon>Bacillota</taxon>
        <taxon>Clostridia</taxon>
        <taxon>Lachnospirales</taxon>
        <taxon>Lachnospiraceae</taxon>
        <taxon>Mediterraneibacter</taxon>
    </lineage>
</organism>
<accession>A0A9D2SYJ3</accession>
<dbReference type="PANTHER" id="PTHR32305">
    <property type="match status" value="1"/>
</dbReference>
<comment type="caution">
    <text evidence="4">The sequence shown here is derived from an EMBL/GenBank/DDBJ whole genome shotgun (WGS) entry which is preliminary data.</text>
</comment>
<gene>
    <name evidence="4" type="ORF">H9757_08550</name>
</gene>
<dbReference type="NCBIfam" id="TIGR01643">
    <property type="entry name" value="YD_repeat_2x"/>
    <property type="match status" value="1"/>
</dbReference>